<dbReference type="InterPro" id="IPR000073">
    <property type="entry name" value="AB_hydrolase_1"/>
</dbReference>
<dbReference type="InterPro" id="IPR029058">
    <property type="entry name" value="AB_hydrolase_fold"/>
</dbReference>
<feature type="signal peptide" evidence="1">
    <location>
        <begin position="1"/>
        <end position="34"/>
    </location>
</feature>
<dbReference type="AlphaFoldDB" id="A0AAW8D439"/>
<dbReference type="Gene3D" id="3.40.50.1820">
    <property type="entry name" value="alpha/beta hydrolase"/>
    <property type="match status" value="1"/>
</dbReference>
<proteinExistence type="predicted"/>
<keyword evidence="1" id="KW-0732">Signal</keyword>
<evidence type="ECO:0000259" key="2">
    <source>
        <dbReference type="Pfam" id="PF00561"/>
    </source>
</evidence>
<dbReference type="EMBL" id="JAUSRD010000029">
    <property type="protein sequence ID" value="MDP9897504.1"/>
    <property type="molecule type" value="Genomic_DNA"/>
</dbReference>
<reference evidence="3" key="1">
    <citation type="submission" date="2023-07" db="EMBL/GenBank/DDBJ databases">
        <title>Sorghum-associated microbial communities from plants grown in Nebraska, USA.</title>
        <authorList>
            <person name="Schachtman D."/>
        </authorList>
    </citation>
    <scope>NUCLEOTIDE SEQUENCE</scope>
    <source>
        <strain evidence="3">DS3754</strain>
    </source>
</reference>
<accession>A0AAW8D439</accession>
<gene>
    <name evidence="3" type="ORF">J2W31_006651</name>
</gene>
<feature type="chain" id="PRO_5043756842" evidence="1">
    <location>
        <begin position="35"/>
        <end position="345"/>
    </location>
</feature>
<dbReference type="Proteomes" id="UP001242045">
    <property type="component" value="Unassembled WGS sequence"/>
</dbReference>
<dbReference type="SUPFAM" id="SSF53474">
    <property type="entry name" value="alpha/beta-Hydrolases"/>
    <property type="match status" value="1"/>
</dbReference>
<feature type="domain" description="AB hydrolase-1" evidence="2">
    <location>
        <begin position="56"/>
        <end position="241"/>
    </location>
</feature>
<sequence length="345" mass="36202">MPRKRNSRLLRLAARPVCAALLLGLVGTTTLSQAAITDTPTQVQARVTSSEAKTKNPIVLVHGLFGFDNVLGIDYFYRIPESLAGAGAKVYVAQVSGANSSEIRGEQLIQELKNLRAISGNPSLKFNLVGHSQGAPTARYVAAVEPGLVASVTSVGGANGGSKVADILRKIPEGSVSEAVVAETLRLAMLLLGAISGKDPSQLPEVPLNALNSLTTAGGAAFDKKFPQGRPAPGSSCDVKSGPAEANGVRYYSWSGVQPLTNAFDASDVAMGGLSLIAFGSETNDGLLAVCSTRLGTHLGDYRQNHLDEVNQLFGLTYIGLWTLFEKKPVQLYQEQAARLKSAGL</sequence>
<dbReference type="EC" id="3.1.1.3" evidence="3"/>
<evidence type="ECO:0000313" key="4">
    <source>
        <dbReference type="Proteomes" id="UP001242045"/>
    </source>
</evidence>
<protein>
    <submittedName>
        <fullName evidence="3">Triacylglycerol lipase</fullName>
        <ecNumber evidence="3">3.1.1.3</ecNumber>
    </submittedName>
</protein>
<dbReference type="GO" id="GO:0004806">
    <property type="term" value="F:triacylglycerol lipase activity"/>
    <property type="evidence" value="ECO:0007669"/>
    <property type="project" value="UniProtKB-EC"/>
</dbReference>
<evidence type="ECO:0000313" key="3">
    <source>
        <dbReference type="EMBL" id="MDP9897504.1"/>
    </source>
</evidence>
<comment type="caution">
    <text evidence="3">The sequence shown here is derived from an EMBL/GenBank/DDBJ whole genome shotgun (WGS) entry which is preliminary data.</text>
</comment>
<evidence type="ECO:0000256" key="1">
    <source>
        <dbReference type="SAM" id="SignalP"/>
    </source>
</evidence>
<organism evidence="3 4">
    <name type="scientific">Variovorax boronicumulans</name>
    <dbReference type="NCBI Taxonomy" id="436515"/>
    <lineage>
        <taxon>Bacteria</taxon>
        <taxon>Pseudomonadati</taxon>
        <taxon>Pseudomonadota</taxon>
        <taxon>Betaproteobacteria</taxon>
        <taxon>Burkholderiales</taxon>
        <taxon>Comamonadaceae</taxon>
        <taxon>Variovorax</taxon>
    </lineage>
</organism>
<name>A0AAW8D439_9BURK</name>
<dbReference type="RefSeq" id="WP_307687411.1">
    <property type="nucleotide sequence ID" value="NZ_JAUSRD010000029.1"/>
</dbReference>
<keyword evidence="3" id="KW-0378">Hydrolase</keyword>
<dbReference type="Pfam" id="PF00561">
    <property type="entry name" value="Abhydrolase_1"/>
    <property type="match status" value="1"/>
</dbReference>